<sequence>MMTWVVMILLFLGMIIVMRRFGNKRVAQMEEQREQMKSEMVPGTWVRTTSGFFGKIVEISGEVVTLENITGDETLWDVRAIAEVKEPNFGNAFETSSEETQSSPEKTGQTFSENAVASDETSINGKVSEETYGSNLDEPEDKNPEETKL</sequence>
<dbReference type="GO" id="GO:0005886">
    <property type="term" value="C:plasma membrane"/>
    <property type="evidence" value="ECO:0007669"/>
    <property type="project" value="UniProtKB-SubCell"/>
</dbReference>
<dbReference type="EMBL" id="VUMY01000019">
    <property type="protein sequence ID" value="MST50426.1"/>
    <property type="molecule type" value="Genomic_DNA"/>
</dbReference>
<evidence type="ECO:0000256" key="7">
    <source>
        <dbReference type="ARBA" id="ARBA00022989"/>
    </source>
</evidence>
<evidence type="ECO:0000256" key="5">
    <source>
        <dbReference type="ARBA" id="ARBA00022692"/>
    </source>
</evidence>
<dbReference type="Proteomes" id="UP000442535">
    <property type="component" value="Unassembled WGS sequence"/>
</dbReference>
<feature type="region of interest" description="Disordered" evidence="10">
    <location>
        <begin position="87"/>
        <end position="149"/>
    </location>
</feature>
<dbReference type="PANTHER" id="PTHR33909">
    <property type="entry name" value="SEC TRANSLOCON ACCESSORY COMPLEX SUBUNIT YAJC"/>
    <property type="match status" value="1"/>
</dbReference>
<keyword evidence="8" id="KW-0811">Translocation</keyword>
<accession>A0A7K0K4N0</accession>
<keyword evidence="9" id="KW-0472">Membrane</keyword>
<evidence type="ECO:0000256" key="4">
    <source>
        <dbReference type="ARBA" id="ARBA00022475"/>
    </source>
</evidence>
<keyword evidence="6" id="KW-0653">Protein transport</keyword>
<gene>
    <name evidence="11" type="ORF">FYJ63_09370</name>
</gene>
<evidence type="ECO:0000256" key="6">
    <source>
        <dbReference type="ARBA" id="ARBA00022927"/>
    </source>
</evidence>
<keyword evidence="3" id="KW-0813">Transport</keyword>
<feature type="compositionally biased region" description="Polar residues" evidence="10">
    <location>
        <begin position="108"/>
        <end position="125"/>
    </location>
</feature>
<feature type="compositionally biased region" description="Low complexity" evidence="10">
    <location>
        <begin position="94"/>
        <end position="107"/>
    </location>
</feature>
<evidence type="ECO:0000256" key="1">
    <source>
        <dbReference type="ARBA" id="ARBA00004162"/>
    </source>
</evidence>
<evidence type="ECO:0000313" key="11">
    <source>
        <dbReference type="EMBL" id="MST50426.1"/>
    </source>
</evidence>
<reference evidence="11 12" key="1">
    <citation type="submission" date="2019-08" db="EMBL/GenBank/DDBJ databases">
        <title>In-depth cultivation of the pig gut microbiome towards novel bacterial diversity and tailored functional studies.</title>
        <authorList>
            <person name="Wylensek D."/>
            <person name="Hitch T.C.A."/>
            <person name="Clavel T."/>
        </authorList>
    </citation>
    <scope>NUCLEOTIDE SEQUENCE [LARGE SCALE GENOMIC DNA]</scope>
    <source>
        <strain evidence="11 12">RF-GAM-744-WT-7</strain>
    </source>
</reference>
<organism evidence="11 12">
    <name type="scientific">Mobiluncus porci</name>
    <dbReference type="NCBI Taxonomy" id="2652278"/>
    <lineage>
        <taxon>Bacteria</taxon>
        <taxon>Bacillati</taxon>
        <taxon>Actinomycetota</taxon>
        <taxon>Actinomycetes</taxon>
        <taxon>Actinomycetales</taxon>
        <taxon>Actinomycetaceae</taxon>
        <taxon>Mobiluncus</taxon>
    </lineage>
</organism>
<keyword evidence="7" id="KW-1133">Transmembrane helix</keyword>
<comment type="caution">
    <text evidence="11">The sequence shown here is derived from an EMBL/GenBank/DDBJ whole genome shotgun (WGS) entry which is preliminary data.</text>
</comment>
<dbReference type="PANTHER" id="PTHR33909:SF1">
    <property type="entry name" value="SEC TRANSLOCON ACCESSORY COMPLEX SUBUNIT YAJC"/>
    <property type="match status" value="1"/>
</dbReference>
<keyword evidence="12" id="KW-1185">Reference proteome</keyword>
<evidence type="ECO:0000256" key="8">
    <source>
        <dbReference type="ARBA" id="ARBA00023010"/>
    </source>
</evidence>
<evidence type="ECO:0000256" key="10">
    <source>
        <dbReference type="SAM" id="MobiDB-lite"/>
    </source>
</evidence>
<dbReference type="AlphaFoldDB" id="A0A7K0K4N0"/>
<proteinExistence type="inferred from homology"/>
<name>A0A7K0K4N0_9ACTO</name>
<comment type="similarity">
    <text evidence="2">Belongs to the YajC family.</text>
</comment>
<comment type="subcellular location">
    <subcellularLocation>
        <location evidence="1">Cell membrane</location>
        <topology evidence="1">Single-pass membrane protein</topology>
    </subcellularLocation>
</comment>
<dbReference type="GO" id="GO:0015031">
    <property type="term" value="P:protein transport"/>
    <property type="evidence" value="ECO:0007669"/>
    <property type="project" value="UniProtKB-KW"/>
</dbReference>
<dbReference type="Pfam" id="PF02699">
    <property type="entry name" value="YajC"/>
    <property type="match status" value="1"/>
</dbReference>
<protein>
    <submittedName>
        <fullName evidence="11">Preprotein translocase subunit YajC</fullName>
    </submittedName>
</protein>
<evidence type="ECO:0000313" key="12">
    <source>
        <dbReference type="Proteomes" id="UP000442535"/>
    </source>
</evidence>
<evidence type="ECO:0000256" key="9">
    <source>
        <dbReference type="ARBA" id="ARBA00023136"/>
    </source>
</evidence>
<evidence type="ECO:0000256" key="2">
    <source>
        <dbReference type="ARBA" id="ARBA00006742"/>
    </source>
</evidence>
<keyword evidence="4" id="KW-1003">Cell membrane</keyword>
<evidence type="ECO:0000256" key="3">
    <source>
        <dbReference type="ARBA" id="ARBA00022448"/>
    </source>
</evidence>
<keyword evidence="5" id="KW-0812">Transmembrane</keyword>
<dbReference type="InterPro" id="IPR003849">
    <property type="entry name" value="Preprotein_translocase_YajC"/>
</dbReference>
<dbReference type="SMART" id="SM01323">
    <property type="entry name" value="YajC"/>
    <property type="match status" value="1"/>
</dbReference>